<accession>A0ABV9FNA4</accession>
<evidence type="ECO:0000313" key="3">
    <source>
        <dbReference type="Proteomes" id="UP001595914"/>
    </source>
</evidence>
<sequence length="378" mass="38560">MTAPSPLLDLDDAASVAAADLDGVMRAAALGGAQVRATAAAVAEGALDRLTGLRPRSVVLVTGPGRADAAASVLVAALGPRIGLPLLHLTAVPPWVGPLDVVVVAGDDAGDPRLLEAADGALRRGAEVVLAAPDEGPLRAAGAGRAMSLPPRIRVPDHHGFPRYLAAGLAVLSVLDSVRAGELLPDLGALADTLDAEALRGHPEHEVFHNVAKQLAVRMRARRVVLAGDGPATTALSRHGAEMMLRVAGVVAGAADLADVLAARARFAVAEPARSADYDPIFHDEQLDGPPPSPPVRVFVLATAAQRTVANRRIAALPDAELVLAAAEEGASDRGDRDMGGSESAGRGPSSGTEVEQLAVLSVRLEMAAAYLRLIGGD</sequence>
<gene>
    <name evidence="2" type="ORF">ACFO6S_02285</name>
</gene>
<reference evidence="3" key="1">
    <citation type="journal article" date="2019" name="Int. J. Syst. Evol. Microbiol.">
        <title>The Global Catalogue of Microorganisms (GCM) 10K type strain sequencing project: providing services to taxonomists for standard genome sequencing and annotation.</title>
        <authorList>
            <consortium name="The Broad Institute Genomics Platform"/>
            <consortium name="The Broad Institute Genome Sequencing Center for Infectious Disease"/>
            <person name="Wu L."/>
            <person name="Ma J."/>
        </authorList>
    </citation>
    <scope>NUCLEOTIDE SEQUENCE [LARGE SCALE GENOMIC DNA]</scope>
    <source>
        <strain evidence="3">CCUG 54520</strain>
    </source>
</reference>
<keyword evidence="3" id="KW-1185">Reference proteome</keyword>
<dbReference type="SUPFAM" id="SSF53697">
    <property type="entry name" value="SIS domain"/>
    <property type="match status" value="1"/>
</dbReference>
<protein>
    <submittedName>
        <fullName evidence="2">TobH protein</fullName>
    </submittedName>
</protein>
<dbReference type="Proteomes" id="UP001595914">
    <property type="component" value="Unassembled WGS sequence"/>
</dbReference>
<feature type="region of interest" description="Disordered" evidence="1">
    <location>
        <begin position="328"/>
        <end position="353"/>
    </location>
</feature>
<comment type="caution">
    <text evidence="2">The sequence shown here is derived from an EMBL/GenBank/DDBJ whole genome shotgun (WGS) entry which is preliminary data.</text>
</comment>
<dbReference type="EMBL" id="JBHSFO010000001">
    <property type="protein sequence ID" value="MFC4602513.1"/>
    <property type="molecule type" value="Genomic_DNA"/>
</dbReference>
<evidence type="ECO:0000313" key="2">
    <source>
        <dbReference type="EMBL" id="MFC4602513.1"/>
    </source>
</evidence>
<feature type="compositionally biased region" description="Basic and acidic residues" evidence="1">
    <location>
        <begin position="331"/>
        <end position="340"/>
    </location>
</feature>
<organism evidence="2 3">
    <name type="scientific">Rhodococcus kronopolitis</name>
    <dbReference type="NCBI Taxonomy" id="1460226"/>
    <lineage>
        <taxon>Bacteria</taxon>
        <taxon>Bacillati</taxon>
        <taxon>Actinomycetota</taxon>
        <taxon>Actinomycetes</taxon>
        <taxon>Mycobacteriales</taxon>
        <taxon>Nocardiaceae</taxon>
        <taxon>Rhodococcus</taxon>
    </lineage>
</organism>
<dbReference type="InterPro" id="IPR046348">
    <property type="entry name" value="SIS_dom_sf"/>
</dbReference>
<dbReference type="RefSeq" id="WP_378413710.1">
    <property type="nucleotide sequence ID" value="NZ_JBHSFO010000001.1"/>
</dbReference>
<name>A0ABV9FNA4_9NOCA</name>
<evidence type="ECO:0000256" key="1">
    <source>
        <dbReference type="SAM" id="MobiDB-lite"/>
    </source>
</evidence>
<proteinExistence type="predicted"/>